<dbReference type="InterPro" id="IPR040006">
    <property type="entry name" value="TNKS1BP1-like"/>
</dbReference>
<feature type="region of interest" description="Disordered" evidence="1">
    <location>
        <begin position="461"/>
        <end position="513"/>
    </location>
</feature>
<evidence type="ECO:0000313" key="3">
    <source>
        <dbReference type="Ensembl" id="ENSPNYP00000003531.1"/>
    </source>
</evidence>
<feature type="region of interest" description="Disordered" evidence="1">
    <location>
        <begin position="222"/>
        <end position="318"/>
    </location>
</feature>
<reference evidence="3" key="1">
    <citation type="submission" date="2023-09" db="UniProtKB">
        <authorList>
            <consortium name="Ensembl"/>
        </authorList>
    </citation>
    <scope>IDENTIFICATION</scope>
</reference>
<feature type="compositionally biased region" description="Basic and acidic residues" evidence="1">
    <location>
        <begin position="77"/>
        <end position="87"/>
    </location>
</feature>
<feature type="region of interest" description="Disordered" evidence="1">
    <location>
        <begin position="77"/>
        <end position="108"/>
    </location>
</feature>
<dbReference type="PANTHER" id="PTHR22042:SF3">
    <property type="entry name" value="RIKEN CDNA 2900026A02 GENE"/>
    <property type="match status" value="1"/>
</dbReference>
<feature type="compositionally biased region" description="Basic and acidic residues" evidence="1">
    <location>
        <begin position="693"/>
        <end position="712"/>
    </location>
</feature>
<feature type="region of interest" description="Disordered" evidence="1">
    <location>
        <begin position="139"/>
        <end position="167"/>
    </location>
</feature>
<dbReference type="InterPro" id="IPR032764">
    <property type="entry name" value="Tankyrase-bd_C"/>
</dbReference>
<feature type="region of interest" description="Disordered" evidence="1">
    <location>
        <begin position="368"/>
        <end position="409"/>
    </location>
</feature>
<proteinExistence type="predicted"/>
<dbReference type="SMART" id="SM01319">
    <property type="entry name" value="Tankyrase_bdg_C"/>
    <property type="match status" value="1"/>
</dbReference>
<evidence type="ECO:0000256" key="1">
    <source>
        <dbReference type="SAM" id="MobiDB-lite"/>
    </source>
</evidence>
<dbReference type="Ensembl" id="ENSPNYT00000003624.1">
    <property type="protein sequence ID" value="ENSPNYP00000003531.1"/>
    <property type="gene ID" value="ENSPNYG00000002740.1"/>
</dbReference>
<protein>
    <submittedName>
        <fullName evidence="3">Protein piccolo-like</fullName>
    </submittedName>
</protein>
<dbReference type="AlphaFoldDB" id="A0A3B4F2W6"/>
<feature type="compositionally biased region" description="Basic and acidic residues" evidence="1">
    <location>
        <begin position="981"/>
        <end position="994"/>
    </location>
</feature>
<feature type="compositionally biased region" description="Basic and acidic residues" evidence="1">
    <location>
        <begin position="151"/>
        <end position="162"/>
    </location>
</feature>
<accession>A0A3B4F2W6</accession>
<feature type="region of interest" description="Disordered" evidence="1">
    <location>
        <begin position="693"/>
        <end position="715"/>
    </location>
</feature>
<feature type="compositionally biased region" description="Basic and acidic residues" evidence="1">
    <location>
        <begin position="836"/>
        <end position="859"/>
    </location>
</feature>
<feature type="region of interest" description="Disordered" evidence="1">
    <location>
        <begin position="1"/>
        <end position="22"/>
    </location>
</feature>
<feature type="compositionally biased region" description="Polar residues" evidence="1">
    <location>
        <begin position="1009"/>
        <end position="1023"/>
    </location>
</feature>
<evidence type="ECO:0000259" key="2">
    <source>
        <dbReference type="SMART" id="SM01319"/>
    </source>
</evidence>
<organism evidence="3">
    <name type="scientific">Pundamilia nyererei</name>
    <dbReference type="NCBI Taxonomy" id="303518"/>
    <lineage>
        <taxon>Eukaryota</taxon>
        <taxon>Metazoa</taxon>
        <taxon>Chordata</taxon>
        <taxon>Craniata</taxon>
        <taxon>Vertebrata</taxon>
        <taxon>Euteleostomi</taxon>
        <taxon>Actinopterygii</taxon>
        <taxon>Neopterygii</taxon>
        <taxon>Teleostei</taxon>
        <taxon>Neoteleostei</taxon>
        <taxon>Acanthomorphata</taxon>
        <taxon>Ovalentaria</taxon>
        <taxon>Cichlomorphae</taxon>
        <taxon>Cichliformes</taxon>
        <taxon>Cichlidae</taxon>
        <taxon>African cichlids</taxon>
        <taxon>Pseudocrenilabrinae</taxon>
        <taxon>Haplochromini</taxon>
        <taxon>Pundamilia</taxon>
    </lineage>
</organism>
<feature type="compositionally biased region" description="Basic and acidic residues" evidence="1">
    <location>
        <begin position="276"/>
        <end position="293"/>
    </location>
</feature>
<dbReference type="PANTHER" id="PTHR22042">
    <property type="entry name" value="TANKYRASE 1 BINDING PROTEIN"/>
    <property type="match status" value="1"/>
</dbReference>
<dbReference type="GeneTree" id="ENSGT00940000154184"/>
<feature type="region of interest" description="Disordered" evidence="1">
    <location>
        <begin position="333"/>
        <end position="355"/>
    </location>
</feature>
<feature type="domain" description="Tankyrase 1-binding protein C-terminal" evidence="2">
    <location>
        <begin position="1057"/>
        <end position="1175"/>
    </location>
</feature>
<dbReference type="Pfam" id="PF15327">
    <property type="entry name" value="Tankyrase_bdg_C"/>
    <property type="match status" value="1"/>
</dbReference>
<feature type="region of interest" description="Disordered" evidence="1">
    <location>
        <begin position="831"/>
        <end position="1149"/>
    </location>
</feature>
<feature type="compositionally biased region" description="Basic residues" evidence="1">
    <location>
        <begin position="1081"/>
        <end position="1093"/>
    </location>
</feature>
<feature type="compositionally biased region" description="Basic and acidic residues" evidence="1">
    <location>
        <begin position="1112"/>
        <end position="1124"/>
    </location>
</feature>
<sequence length="1193" mass="138388">MDDGSSVDTAKDLLSSTSPFDRTVTEYNGASVTANYSQPLSPSCFQPILHAFDTVQAVEKSRAVSVSVPSAQWEDKAMTLRSRRSEGSRPLPEWTSPAQEQPPLAPLMPQTQPRYLRIGALQKWTTTGLDQDVDMETGMLKESQREGQVALDKDKERQRVAEQEEVSAAPKRLKMLQADEMAKPKATYFALTGQIQEPVSLGGAGTNTGDMTSPFDDFLGISLLSGPQGKSLPVRGSPSLNDDPFGKTTPSQEQVKDLMIRSHKSPRESSLASDGQSKEERLEAEKKREQRKEKERHRTKIKEIEGEKQTQLEMEKQAHLEFTRMKEWEMQREFERQRRKSFEKEKQEFEEKRALERQKQIAIEKAQELEEKQRLEREKQRKLEKEKRQELERQKERQREKEQQKQKEEERLKLQLVELQRQKQREKEMQQLKEKKEKEEADKMRQIALEQEMLRIKELEKEREREKEMEKERQKEIQRELEKRRQQDLEREIQRQLDNEQQELEKERKRKEDVERLKELERLQLFEFEKQKQAERERQQLQELEKLRQLDIERQKLENQKLRQQELEKERKEDVERLKELERLQLLEFEKQKQAERERQQLQELEKLRQLDIERQKLENQKLRQQELEKERKRKEDVERLKELERLQLLEFEKQKQAARERQQIAEFEKHRLREKMEREEAERMRVIAKQQEAERQRLKEKQKKEEQERLNLEPSRLKPKILDLDSVLRNEPVSKSTSQRSDAATRWKEPYKPNILDIDSFTSQAQLSSNNDLFPSLGMQGLNADFGGKLQPTSESDVSWKIPSQTSVGFSNPVWTTPPQDPWELRSVEMSVDQPKAESRKHANKHSPEQLLLDHGERIPTQQRPWSAFLDEPPPLGPFPGSEVKSVNSPGGLPTITPAEQIWLPRELQPQKIRGEAQGQRRSQGSKELNRLRSRSVSRRSVPAGSAVDGSPSRMRSRSAHREQDLQSRVQQKQSVSGEEEVKGSETPVRETDSQYGTWETGLRTDDSLTPATPSSESNLSPSPKKPTPAHTPGDVASPFESSSLDGLPPSSPPESQPLSFPDAPTTLLDTSVLRSRAQLGKKRAPRTRPTRATRQSAAQAEGEGGTTEDWLYRDSTEAKAESKDDDSDSEEKPRGADAAPAVASQPQRVALFPGMDPSALKVSQELCVHLLALFVMLQFYFTEPSLILNSH</sequence>
<name>A0A3B4F2W6_9CICH</name>
<feature type="compositionally biased region" description="Basic and acidic residues" evidence="1">
    <location>
        <begin position="301"/>
        <end position="318"/>
    </location>
</feature>